<dbReference type="RefSeq" id="WP_100164298.1">
    <property type="nucleotide sequence ID" value="NZ_PGTB01000142.1"/>
</dbReference>
<dbReference type="InterPro" id="IPR011723">
    <property type="entry name" value="Znf/thioredoxin_put"/>
</dbReference>
<sequence length="272" mass="29433">MRITCPNCGAQYEVPDDVIPDEGRDVQCSNCGDTWFQTRSEQYSLDELPEDDSDADVAADSLAEAEAEAEDSPDPAEAEAADAPAKETGKRGIDPAVANILQEEAQHEARLRAAESSTLESQGDLGLESLPPDGASQRAREARERMDRLRGHPDPDVAETTADTPAEEVPRSRSRLLPDVEEVSSSLRPDETEMTAETAPEIEVDEPARRGGFARGFGFVVLIVVVLIVVYANEGTIVSAVPTLEPGVSAYTDQVDKLRIWLDARLSGFIPE</sequence>
<evidence type="ECO:0000313" key="4">
    <source>
        <dbReference type="EMBL" id="PJE34771.1"/>
    </source>
</evidence>
<evidence type="ECO:0000256" key="1">
    <source>
        <dbReference type="SAM" id="MobiDB-lite"/>
    </source>
</evidence>
<dbReference type="Gene3D" id="2.20.28.160">
    <property type="match status" value="1"/>
</dbReference>
<accession>A0A2M8IW67</accession>
<keyword evidence="2" id="KW-0472">Membrane</keyword>
<proteinExistence type="predicted"/>
<feature type="compositionally biased region" description="Basic and acidic residues" evidence="1">
    <location>
        <begin position="104"/>
        <end position="113"/>
    </location>
</feature>
<dbReference type="Proteomes" id="UP000231553">
    <property type="component" value="Unassembled WGS sequence"/>
</dbReference>
<evidence type="ECO:0000259" key="3">
    <source>
        <dbReference type="Pfam" id="PF13717"/>
    </source>
</evidence>
<dbReference type="AlphaFoldDB" id="A0A2M8IW67"/>
<comment type="caution">
    <text evidence="4">The sequence shown here is derived from an EMBL/GenBank/DDBJ whole genome shotgun (WGS) entry which is preliminary data.</text>
</comment>
<feature type="domain" description="Zinc finger/thioredoxin putative" evidence="3">
    <location>
        <begin position="1"/>
        <end position="36"/>
    </location>
</feature>
<dbReference type="EMBL" id="PGTB01000142">
    <property type="protein sequence ID" value="PJE34771.1"/>
    <property type="molecule type" value="Genomic_DNA"/>
</dbReference>
<feature type="compositionally biased region" description="Basic and acidic residues" evidence="1">
    <location>
        <begin position="84"/>
        <end position="93"/>
    </location>
</feature>
<feature type="compositionally biased region" description="Basic and acidic residues" evidence="1">
    <location>
        <begin position="138"/>
        <end position="155"/>
    </location>
</feature>
<protein>
    <submittedName>
        <fullName evidence="4">Thioredoxin</fullName>
    </submittedName>
</protein>
<gene>
    <name evidence="4" type="ORF">CVM52_20610</name>
</gene>
<keyword evidence="2" id="KW-0812">Transmembrane</keyword>
<organism evidence="4 5">
    <name type="scientific">Pseudooceanicola lipolyticus</name>
    <dbReference type="NCBI Taxonomy" id="2029104"/>
    <lineage>
        <taxon>Bacteria</taxon>
        <taxon>Pseudomonadati</taxon>
        <taxon>Pseudomonadota</taxon>
        <taxon>Alphaproteobacteria</taxon>
        <taxon>Rhodobacterales</taxon>
        <taxon>Paracoccaceae</taxon>
        <taxon>Pseudooceanicola</taxon>
    </lineage>
</organism>
<dbReference type="OrthoDB" id="7159357at2"/>
<reference evidence="4 5" key="1">
    <citation type="journal article" date="2018" name="Int. J. Syst. Evol. Microbiol.">
        <title>Pseudooceanicola lipolyticus sp. nov., a marine alphaproteobacterium, reclassification of Oceanicola flagellatus as Pseudooceanicola flagellatus comb. nov. and emended description of the genus Pseudooceanicola.</title>
        <authorList>
            <person name="Huang M.-M."/>
            <person name="Guo L.-L."/>
            <person name="Wu Y.-H."/>
            <person name="Lai Q.-L."/>
            <person name="Shao Z.-Z."/>
            <person name="Wang C.-S."/>
            <person name="Wu M."/>
            <person name="Xu X.-W."/>
        </authorList>
    </citation>
    <scope>NUCLEOTIDE SEQUENCE [LARGE SCALE GENOMIC DNA]</scope>
    <source>
        <strain evidence="4 5">157</strain>
    </source>
</reference>
<evidence type="ECO:0000256" key="2">
    <source>
        <dbReference type="SAM" id="Phobius"/>
    </source>
</evidence>
<feature type="compositionally biased region" description="Acidic residues" evidence="1">
    <location>
        <begin position="47"/>
        <end position="80"/>
    </location>
</feature>
<keyword evidence="2" id="KW-1133">Transmembrane helix</keyword>
<dbReference type="NCBIfam" id="TIGR02098">
    <property type="entry name" value="MJ0042_CXXC"/>
    <property type="match status" value="1"/>
</dbReference>
<feature type="transmembrane region" description="Helical" evidence="2">
    <location>
        <begin position="213"/>
        <end position="232"/>
    </location>
</feature>
<feature type="region of interest" description="Disordered" evidence="1">
    <location>
        <begin position="42"/>
        <end position="201"/>
    </location>
</feature>
<name>A0A2M8IW67_9RHOB</name>
<keyword evidence="5" id="KW-1185">Reference proteome</keyword>
<evidence type="ECO:0000313" key="5">
    <source>
        <dbReference type="Proteomes" id="UP000231553"/>
    </source>
</evidence>
<dbReference type="Pfam" id="PF13717">
    <property type="entry name" value="Zn_ribbon_4"/>
    <property type="match status" value="1"/>
</dbReference>